<feature type="domain" description="HTH araC/xylS-type" evidence="4">
    <location>
        <begin position="165"/>
        <end position="263"/>
    </location>
</feature>
<evidence type="ECO:0000256" key="2">
    <source>
        <dbReference type="ARBA" id="ARBA00023125"/>
    </source>
</evidence>
<sequence>MYLDSLLEDIFSTHNNFYDVTKENFPQNYKMDDFYAELRFINERNASEQRLHQAIVEGNAAKAKHELRLTKQTLQHSDGHICSIPISPLRQFKDSALSMNTLFRKDIEQNYVPNIYINHYASRFTYLIEIASSFDEVGQIIEKMIDTYCMLSNTFSLAAYTRPIQDCILYLELHMNEEISVEHLAKELSLTPNYLSTLFKKEVGKTITQYLLCRRISEACLLLRCTTSSIADIAASVGINDSNYFTKLFKKQMYMTPMQYRKRHR</sequence>
<keyword evidence="3" id="KW-0804">Transcription</keyword>
<gene>
    <name evidence="5" type="ORF">H8R94_10475</name>
</gene>
<dbReference type="InterPro" id="IPR009057">
    <property type="entry name" value="Homeodomain-like_sf"/>
</dbReference>
<dbReference type="RefSeq" id="WP_186854619.1">
    <property type="nucleotide sequence ID" value="NZ_JACOPG010000004.1"/>
</dbReference>
<evidence type="ECO:0000256" key="1">
    <source>
        <dbReference type="ARBA" id="ARBA00023015"/>
    </source>
</evidence>
<proteinExistence type="predicted"/>
<protein>
    <submittedName>
        <fullName evidence="5">Helix-turn-helix transcriptional regulator</fullName>
    </submittedName>
</protein>
<dbReference type="Gene3D" id="1.10.10.60">
    <property type="entry name" value="Homeodomain-like"/>
    <property type="match status" value="2"/>
</dbReference>
<dbReference type="InterPro" id="IPR020449">
    <property type="entry name" value="Tscrpt_reg_AraC-type_HTH"/>
</dbReference>
<evidence type="ECO:0000313" key="6">
    <source>
        <dbReference type="Proteomes" id="UP000643810"/>
    </source>
</evidence>
<dbReference type="InterPro" id="IPR018060">
    <property type="entry name" value="HTH_AraC"/>
</dbReference>
<dbReference type="Proteomes" id="UP000643810">
    <property type="component" value="Unassembled WGS sequence"/>
</dbReference>
<keyword evidence="1" id="KW-0805">Transcription regulation</keyword>
<dbReference type="SUPFAM" id="SSF46689">
    <property type="entry name" value="Homeodomain-like"/>
    <property type="match status" value="2"/>
</dbReference>
<dbReference type="PRINTS" id="PR00032">
    <property type="entry name" value="HTHARAC"/>
</dbReference>
<dbReference type="SMART" id="SM00342">
    <property type="entry name" value="HTH_ARAC"/>
    <property type="match status" value="1"/>
</dbReference>
<name>A0ABR7GIB2_9FIRM</name>
<evidence type="ECO:0000313" key="5">
    <source>
        <dbReference type="EMBL" id="MBC5687023.1"/>
    </source>
</evidence>
<dbReference type="EMBL" id="JACOPG010000004">
    <property type="protein sequence ID" value="MBC5687023.1"/>
    <property type="molecule type" value="Genomic_DNA"/>
</dbReference>
<dbReference type="Pfam" id="PF12833">
    <property type="entry name" value="HTH_18"/>
    <property type="match status" value="1"/>
</dbReference>
<evidence type="ECO:0000259" key="4">
    <source>
        <dbReference type="PROSITE" id="PS01124"/>
    </source>
</evidence>
<dbReference type="PANTHER" id="PTHR43280:SF34">
    <property type="entry name" value="ARAC-FAMILY TRANSCRIPTIONAL REGULATOR"/>
    <property type="match status" value="1"/>
</dbReference>
<dbReference type="PROSITE" id="PS01124">
    <property type="entry name" value="HTH_ARAC_FAMILY_2"/>
    <property type="match status" value="1"/>
</dbReference>
<dbReference type="PANTHER" id="PTHR43280">
    <property type="entry name" value="ARAC-FAMILY TRANSCRIPTIONAL REGULATOR"/>
    <property type="match status" value="1"/>
</dbReference>
<organism evidence="5 6">
    <name type="scientific">Roseburia lenta</name>
    <dbReference type="NCBI Taxonomy" id="2763061"/>
    <lineage>
        <taxon>Bacteria</taxon>
        <taxon>Bacillati</taxon>
        <taxon>Bacillota</taxon>
        <taxon>Clostridia</taxon>
        <taxon>Lachnospirales</taxon>
        <taxon>Lachnospiraceae</taxon>
        <taxon>Roseburia</taxon>
    </lineage>
</organism>
<evidence type="ECO:0000256" key="3">
    <source>
        <dbReference type="ARBA" id="ARBA00023163"/>
    </source>
</evidence>
<accession>A0ABR7GIB2</accession>
<keyword evidence="2" id="KW-0238">DNA-binding</keyword>
<reference evidence="5 6" key="1">
    <citation type="submission" date="2020-08" db="EMBL/GenBank/DDBJ databases">
        <title>Genome public.</title>
        <authorList>
            <person name="Liu C."/>
            <person name="Sun Q."/>
        </authorList>
    </citation>
    <scope>NUCLEOTIDE SEQUENCE [LARGE SCALE GENOMIC DNA]</scope>
    <source>
        <strain evidence="5 6">NSJ-9</strain>
    </source>
</reference>
<comment type="caution">
    <text evidence="5">The sequence shown here is derived from an EMBL/GenBank/DDBJ whole genome shotgun (WGS) entry which is preliminary data.</text>
</comment>
<keyword evidence="6" id="KW-1185">Reference proteome</keyword>